<accession>A0A0F7L4P9</accession>
<reference evidence="2" key="1">
    <citation type="journal article" date="2015" name="Front. Microbiol.">
        <title>Combining genomic sequencing methods to explore viral diversity and reveal potential virus-host interactions.</title>
        <authorList>
            <person name="Chow C.E."/>
            <person name="Winget D.M."/>
            <person name="White R.A.III."/>
            <person name="Hallam S.J."/>
            <person name="Suttle C.A."/>
        </authorList>
    </citation>
    <scope>NUCLEOTIDE SEQUENCE</scope>
    <source>
        <strain evidence="2">Anoxic3_9</strain>
    </source>
</reference>
<dbReference type="Pfam" id="PF12167">
    <property type="entry name" value="Arm-DNA-bind_2"/>
    <property type="match status" value="1"/>
</dbReference>
<proteinExistence type="predicted"/>
<evidence type="ECO:0000259" key="1">
    <source>
        <dbReference type="Pfam" id="PF12167"/>
    </source>
</evidence>
<evidence type="ECO:0000313" key="2">
    <source>
        <dbReference type="EMBL" id="AKH46497.1"/>
    </source>
</evidence>
<dbReference type="EMBL" id="KR029584">
    <property type="protein sequence ID" value="AKH46497.1"/>
    <property type="molecule type" value="Genomic_DNA"/>
</dbReference>
<dbReference type="InterPro" id="IPR022000">
    <property type="entry name" value="Min27-like_integrase_DNA_bind"/>
</dbReference>
<sequence length="111" mass="13058">MNSLTTSSILYNNTPIIRWGEYMGGSVVFDKKSKRYLISIYWEGKRYRVFRHPVTGEPFWHEKSADKQLNKIRTEIDEGYFNPASWFPDSPLSVKEYSKAWLESADVTKKL</sequence>
<organism evidence="2">
    <name type="scientific">uncultured marine virus</name>
    <dbReference type="NCBI Taxonomy" id="186617"/>
    <lineage>
        <taxon>Viruses</taxon>
        <taxon>environmental samples</taxon>
    </lineage>
</organism>
<name>A0A0F7L4P9_9VIRU</name>
<protein>
    <recommendedName>
        <fullName evidence="1">Min27-like integrase DNA-binding domain-containing protein</fullName>
    </recommendedName>
</protein>
<reference evidence="2" key="2">
    <citation type="submission" date="2015-03" db="EMBL/GenBank/DDBJ databases">
        <authorList>
            <person name="Chow C.-E.T."/>
            <person name="Winget D.M."/>
            <person name="White R.A.III."/>
            <person name="Hallam S.J."/>
            <person name="Suttle C.A."/>
        </authorList>
    </citation>
    <scope>NUCLEOTIDE SEQUENCE</scope>
    <source>
        <strain evidence="2">Anoxic3_9</strain>
    </source>
</reference>
<feature type="domain" description="Min27-like integrase DNA-binding" evidence="1">
    <location>
        <begin position="37"/>
        <end position="91"/>
    </location>
</feature>